<proteinExistence type="predicted"/>
<dbReference type="PROSITE" id="PS00041">
    <property type="entry name" value="HTH_ARAC_FAMILY_1"/>
    <property type="match status" value="1"/>
</dbReference>
<accession>A0ABP9RB42</accession>
<evidence type="ECO:0000313" key="5">
    <source>
        <dbReference type="EMBL" id="GAA5174404.1"/>
    </source>
</evidence>
<dbReference type="PANTHER" id="PTHR46796">
    <property type="entry name" value="HTH-TYPE TRANSCRIPTIONAL ACTIVATOR RHAS-RELATED"/>
    <property type="match status" value="1"/>
</dbReference>
<reference evidence="6" key="1">
    <citation type="journal article" date="2019" name="Int. J. Syst. Evol. Microbiol.">
        <title>The Global Catalogue of Microorganisms (GCM) 10K type strain sequencing project: providing services to taxonomists for standard genome sequencing and annotation.</title>
        <authorList>
            <consortium name="The Broad Institute Genomics Platform"/>
            <consortium name="The Broad Institute Genome Sequencing Center for Infectious Disease"/>
            <person name="Wu L."/>
            <person name="Ma J."/>
        </authorList>
    </citation>
    <scope>NUCLEOTIDE SEQUENCE [LARGE SCALE GENOMIC DNA]</scope>
    <source>
        <strain evidence="6">JCM 18303</strain>
    </source>
</reference>
<dbReference type="InterPro" id="IPR035418">
    <property type="entry name" value="AraC-bd_2"/>
</dbReference>
<feature type="domain" description="HTH araC/xylS-type" evidence="4">
    <location>
        <begin position="238"/>
        <end position="339"/>
    </location>
</feature>
<dbReference type="InterPro" id="IPR009057">
    <property type="entry name" value="Homeodomain-like_sf"/>
</dbReference>
<dbReference type="InterPro" id="IPR018062">
    <property type="entry name" value="HTH_AraC-typ_CS"/>
</dbReference>
<organism evidence="5 6">
    <name type="scientific">Pseudonocardia eucalypti</name>
    <dbReference type="NCBI Taxonomy" id="648755"/>
    <lineage>
        <taxon>Bacteria</taxon>
        <taxon>Bacillati</taxon>
        <taxon>Actinomycetota</taxon>
        <taxon>Actinomycetes</taxon>
        <taxon>Pseudonocardiales</taxon>
        <taxon>Pseudonocardiaceae</taxon>
        <taxon>Pseudonocardia</taxon>
    </lineage>
</organism>
<comment type="caution">
    <text evidence="5">The sequence shown here is derived from an EMBL/GenBank/DDBJ whole genome shotgun (WGS) entry which is preliminary data.</text>
</comment>
<evidence type="ECO:0000256" key="3">
    <source>
        <dbReference type="ARBA" id="ARBA00023163"/>
    </source>
</evidence>
<keyword evidence="6" id="KW-1185">Reference proteome</keyword>
<evidence type="ECO:0000259" key="4">
    <source>
        <dbReference type="PROSITE" id="PS01124"/>
    </source>
</evidence>
<sequence>MPGVGTLRRMCRPWSAVRAPAIGNPRTLAASAHRGVVAIDVVTDSPSTWARLITDNFISLSISDAGEAFRASLRRCDLGDSVRLTVVGTDRSRVVRTARGVRRDGCDDVLLLAPILGPALVRQEGGETAVSPGAVSVHVAERPYELVFDRPNRVVVLQAPRRIVPSGELVSARRRLEAGGTRGAMASVFRAFATEVVAVEPGLSEREREELGHTAVELAVSVLSTSGPAPLGRRAVVAAAKAFVGERLADPDLTPETVAAAQGVSLRYLQLAFAEAGSSPGAYIRIERLRRSRRLLADPRCAGLSVAQVAHRVGYRDVNAFIRAFKRECSDTPGGWRAARRASGPERGSRW</sequence>
<dbReference type="PROSITE" id="PS01124">
    <property type="entry name" value="HTH_ARAC_FAMILY_2"/>
    <property type="match status" value="1"/>
</dbReference>
<dbReference type="SUPFAM" id="SSF46689">
    <property type="entry name" value="Homeodomain-like"/>
    <property type="match status" value="1"/>
</dbReference>
<dbReference type="PANTHER" id="PTHR46796:SF6">
    <property type="entry name" value="ARAC SUBFAMILY"/>
    <property type="match status" value="1"/>
</dbReference>
<dbReference type="Pfam" id="PF14525">
    <property type="entry name" value="AraC_binding_2"/>
    <property type="match status" value="1"/>
</dbReference>
<keyword evidence="3" id="KW-0804">Transcription</keyword>
<dbReference type="Gene3D" id="1.10.10.60">
    <property type="entry name" value="Homeodomain-like"/>
    <property type="match status" value="1"/>
</dbReference>
<dbReference type="EMBL" id="BAABJP010000062">
    <property type="protein sequence ID" value="GAA5174404.1"/>
    <property type="molecule type" value="Genomic_DNA"/>
</dbReference>
<dbReference type="Pfam" id="PF12833">
    <property type="entry name" value="HTH_18"/>
    <property type="match status" value="1"/>
</dbReference>
<dbReference type="Proteomes" id="UP001428817">
    <property type="component" value="Unassembled WGS sequence"/>
</dbReference>
<protein>
    <submittedName>
        <fullName evidence="5">Helix-turn-helix domain-containing protein</fullName>
    </submittedName>
</protein>
<dbReference type="InterPro" id="IPR050204">
    <property type="entry name" value="AraC_XylS_family_regulators"/>
</dbReference>
<keyword evidence="1" id="KW-0805">Transcription regulation</keyword>
<evidence type="ECO:0000313" key="6">
    <source>
        <dbReference type="Proteomes" id="UP001428817"/>
    </source>
</evidence>
<dbReference type="InterPro" id="IPR018060">
    <property type="entry name" value="HTH_AraC"/>
</dbReference>
<evidence type="ECO:0000256" key="1">
    <source>
        <dbReference type="ARBA" id="ARBA00023015"/>
    </source>
</evidence>
<name>A0ABP9RB42_9PSEU</name>
<evidence type="ECO:0000256" key="2">
    <source>
        <dbReference type="ARBA" id="ARBA00023125"/>
    </source>
</evidence>
<dbReference type="SMART" id="SM00342">
    <property type="entry name" value="HTH_ARAC"/>
    <property type="match status" value="1"/>
</dbReference>
<keyword evidence="2" id="KW-0238">DNA-binding</keyword>
<gene>
    <name evidence="5" type="ORF">GCM10023321_78150</name>
</gene>